<dbReference type="GO" id="GO:0102816">
    <property type="term" value="F:UDP-D-glucose:delphinidin 3-O-glucosyl-5-O-caffeoylglucoside -O-beta-D-glucosyltransferase activity"/>
    <property type="evidence" value="ECO:0007669"/>
    <property type="project" value="UniProtKB-EC"/>
</dbReference>
<dbReference type="OMA" id="HIQNLEH"/>
<dbReference type="OrthoDB" id="5835829at2759"/>
<sequence>MKSHHFLIISFPIQGHINPILQLAKNLARLGAKVTFATTDRILHRLQDSLPTLHRLSYASFSDGQHHEEEQEKSTKSTAGYMAEMKRAGSENLIRILQESLDGPEPVTCLVYSLLLPWAAAVARDMQIPSAFLFIQCATAFAIYHRFSKPHNEIVDPVDIIQDLPLFSSSDLPTFLLPDNPMYSFMKPMMIEHMQELEKDPKPLVLLNTFEELEQDAIESLKTKNINVITIGPLIPSAFSDGNDSTDKSFGGDLFISKKEDYFKWLDTKPENSVVYVAFGSLVVMNKDQKIEFLHGLVESKRPFLWVIRSSSSSSDSVDENETKKMIDNSDIGENGMIVEWCAQMGVLSHKSIGCFVTHCGWNSTLEGLICGVPFICCPHFADQPTNAKLVEEVWGTGVRARANGEVLIEREEFKKCLDVVMGEGDRGKEMRRNALKWRGLALEAVKEKGSSYINLKRVLE</sequence>
<dbReference type="eggNOG" id="KOG1192">
    <property type="taxonomic scope" value="Eukaryota"/>
</dbReference>
<dbReference type="GO" id="GO:0080044">
    <property type="term" value="F:quercetin 7-O-glucosyltransferase activity"/>
    <property type="evidence" value="ECO:0000318"/>
    <property type="project" value="GO_Central"/>
</dbReference>
<dbReference type="CDD" id="cd03784">
    <property type="entry name" value="GT1_Gtf-like"/>
    <property type="match status" value="1"/>
</dbReference>
<comment type="pathway">
    <text evidence="1">Pigment biosynthesis; anthocyanin biosynthesis.</text>
</comment>
<dbReference type="AlphaFoldDB" id="A0A022QSA1"/>
<dbReference type="PANTHER" id="PTHR11926:SF1534">
    <property type="entry name" value="GLYCOSYLTRANSFERASE"/>
    <property type="match status" value="1"/>
</dbReference>
<proteinExistence type="inferred from homology"/>
<dbReference type="Pfam" id="PF00201">
    <property type="entry name" value="UDPGT"/>
    <property type="match status" value="1"/>
</dbReference>
<evidence type="ECO:0000256" key="6">
    <source>
        <dbReference type="ARBA" id="ARBA00056922"/>
    </source>
</evidence>
<comment type="function">
    <text evidence="6">Catalyzes the glucosylation at the O-5 position of anthocyanidin 3-glucosides to form anthocyanidin 3,5-di-O-glucosides using UDP-glucose as sugar donor. Anthocyanidin 3,5-di-O-glucosides are molecules that are responsible for pigmentation. Also acts on anthocyanidin 3-O-(6-O-malonylglucoside). Much less active with hydroxycinnamoylglucose derivatives. No activity in the absence of the 3-O-glucoside group.</text>
</comment>
<keyword evidence="4" id="KW-0732">Signal</keyword>
<evidence type="ECO:0000256" key="2">
    <source>
        <dbReference type="ARBA" id="ARBA00009995"/>
    </source>
</evidence>
<dbReference type="Proteomes" id="UP000030748">
    <property type="component" value="Unassembled WGS sequence"/>
</dbReference>
<dbReference type="GO" id="GO:0005737">
    <property type="term" value="C:cytoplasm"/>
    <property type="evidence" value="ECO:0000318"/>
    <property type="project" value="GO_Central"/>
</dbReference>
<evidence type="ECO:0000313" key="9">
    <source>
        <dbReference type="Proteomes" id="UP000030748"/>
    </source>
</evidence>
<dbReference type="GO" id="GO:0080043">
    <property type="term" value="F:quercetin 3-O-glucosyltransferase activity"/>
    <property type="evidence" value="ECO:0000318"/>
    <property type="project" value="GO_Central"/>
</dbReference>
<dbReference type="KEGG" id="egt:105964423"/>
<dbReference type="SUPFAM" id="SSF53756">
    <property type="entry name" value="UDP-Glycosyltransferase/glycogen phosphorylase"/>
    <property type="match status" value="1"/>
</dbReference>
<protein>
    <recommendedName>
        <fullName evidence="7">anthocyanidin 3-O-glucoside 5-O-glucosyltransferase</fullName>
        <ecNumber evidence="7">2.4.1.298</ecNumber>
    </recommendedName>
</protein>
<evidence type="ECO:0000313" key="8">
    <source>
        <dbReference type="EMBL" id="EYU31602.1"/>
    </source>
</evidence>
<dbReference type="PANTHER" id="PTHR11926">
    <property type="entry name" value="GLUCOSYL/GLUCURONOSYL TRANSFERASES"/>
    <property type="match status" value="1"/>
</dbReference>
<keyword evidence="3" id="KW-0808">Transferase</keyword>
<dbReference type="EMBL" id="KI630932">
    <property type="protein sequence ID" value="EYU31602.1"/>
    <property type="molecule type" value="Genomic_DNA"/>
</dbReference>
<evidence type="ECO:0000256" key="5">
    <source>
        <dbReference type="ARBA" id="ARBA00050360"/>
    </source>
</evidence>
<keyword evidence="9" id="KW-1185">Reference proteome</keyword>
<dbReference type="EC" id="2.4.1.298" evidence="7"/>
<name>A0A022QSA1_ERYGU</name>
<organism evidence="8 9">
    <name type="scientific">Erythranthe guttata</name>
    <name type="common">Yellow monkey flower</name>
    <name type="synonym">Mimulus guttatus</name>
    <dbReference type="NCBI Taxonomy" id="4155"/>
    <lineage>
        <taxon>Eukaryota</taxon>
        <taxon>Viridiplantae</taxon>
        <taxon>Streptophyta</taxon>
        <taxon>Embryophyta</taxon>
        <taxon>Tracheophyta</taxon>
        <taxon>Spermatophyta</taxon>
        <taxon>Magnoliopsida</taxon>
        <taxon>eudicotyledons</taxon>
        <taxon>Gunneridae</taxon>
        <taxon>Pentapetalae</taxon>
        <taxon>asterids</taxon>
        <taxon>lamiids</taxon>
        <taxon>Lamiales</taxon>
        <taxon>Phrymaceae</taxon>
        <taxon>Erythranthe</taxon>
    </lineage>
</organism>
<dbReference type="InterPro" id="IPR002213">
    <property type="entry name" value="UDP_glucos_trans"/>
</dbReference>
<evidence type="ECO:0000256" key="4">
    <source>
        <dbReference type="ARBA" id="ARBA00022729"/>
    </source>
</evidence>
<dbReference type="FunFam" id="3.40.50.2000:FF:000019">
    <property type="entry name" value="Glycosyltransferase"/>
    <property type="match status" value="1"/>
</dbReference>
<reference evidence="8 9" key="1">
    <citation type="journal article" date="2013" name="Proc. Natl. Acad. Sci. U.S.A.">
        <title>Fine-scale variation in meiotic recombination in Mimulus inferred from population shotgun sequencing.</title>
        <authorList>
            <person name="Hellsten U."/>
            <person name="Wright K.M."/>
            <person name="Jenkins J."/>
            <person name="Shu S."/>
            <person name="Yuan Y."/>
            <person name="Wessler S.R."/>
            <person name="Schmutz J."/>
            <person name="Willis J.H."/>
            <person name="Rokhsar D.S."/>
        </authorList>
    </citation>
    <scope>NUCLEOTIDE SEQUENCE [LARGE SCALE GENOMIC DNA]</scope>
    <source>
        <strain evidence="9">cv. DUN x IM62</strain>
    </source>
</reference>
<comment type="catalytic activity">
    <reaction evidence="5">
        <text>an anthocyanidin 3-O-beta-D-glucoside + UDP-alpha-D-glucose = an anthocyanidin 3,5-di-O-beta-D-glucoside + UDP + 2 H(+)</text>
        <dbReference type="Rhea" id="RHEA:35423"/>
        <dbReference type="ChEBI" id="CHEBI:15378"/>
        <dbReference type="ChEBI" id="CHEBI:16307"/>
        <dbReference type="ChEBI" id="CHEBI:57503"/>
        <dbReference type="ChEBI" id="CHEBI:58223"/>
        <dbReference type="ChEBI" id="CHEBI:58885"/>
        <dbReference type="EC" id="2.4.1.298"/>
    </reaction>
</comment>
<comment type="similarity">
    <text evidence="2">Belongs to the UDP-glycosyltransferase family.</text>
</comment>
<evidence type="ECO:0000256" key="3">
    <source>
        <dbReference type="ARBA" id="ARBA00022679"/>
    </source>
</evidence>
<evidence type="ECO:0000256" key="7">
    <source>
        <dbReference type="ARBA" id="ARBA00066781"/>
    </source>
</evidence>
<gene>
    <name evidence="8" type="ORF">MIMGU_mgv1a021119mg</name>
</gene>
<dbReference type="PhylomeDB" id="A0A022QSA1"/>
<accession>A0A022QSA1</accession>
<evidence type="ECO:0000256" key="1">
    <source>
        <dbReference type="ARBA" id="ARBA00004935"/>
    </source>
</evidence>
<dbReference type="Gene3D" id="3.40.50.2000">
    <property type="entry name" value="Glycogen Phosphorylase B"/>
    <property type="match status" value="2"/>
</dbReference>